<dbReference type="SUPFAM" id="SSF53335">
    <property type="entry name" value="S-adenosyl-L-methionine-dependent methyltransferases"/>
    <property type="match status" value="1"/>
</dbReference>
<feature type="transmembrane region" description="Helical" evidence="2">
    <location>
        <begin position="100"/>
        <end position="118"/>
    </location>
</feature>
<dbReference type="KEGG" id="grc:GI584_20465"/>
<feature type="transmembrane region" description="Helical" evidence="2">
    <location>
        <begin position="7"/>
        <end position="28"/>
    </location>
</feature>
<dbReference type="InterPro" id="IPR003869">
    <property type="entry name" value="Polysac_CapD-like"/>
</dbReference>
<dbReference type="Proteomes" id="UP000339690">
    <property type="component" value="Chromosome"/>
</dbReference>
<dbReference type="RefSeq" id="WP_153792443.1">
    <property type="nucleotide sequence ID" value="NZ_CP045915.1"/>
</dbReference>
<comment type="similarity">
    <text evidence="1">Belongs to the polysaccharide synthase family.</text>
</comment>
<protein>
    <submittedName>
        <fullName evidence="4">NAD-dependent epimerase/dehydratase family protein</fullName>
    </submittedName>
</protein>
<feature type="transmembrane region" description="Helical" evidence="2">
    <location>
        <begin position="139"/>
        <end position="156"/>
    </location>
</feature>
<evidence type="ECO:0000313" key="4">
    <source>
        <dbReference type="EMBL" id="QGH36269.1"/>
    </source>
</evidence>
<keyword evidence="2" id="KW-1133">Transmembrane helix</keyword>
<dbReference type="CDD" id="cd05237">
    <property type="entry name" value="UDP_invert_4-6DH_SDR_e"/>
    <property type="match status" value="1"/>
</dbReference>
<accession>A0A5Q2TMT6</accession>
<dbReference type="Gene3D" id="3.40.50.720">
    <property type="entry name" value="NAD(P)-binding Rossmann-like Domain"/>
    <property type="match status" value="2"/>
</dbReference>
<keyword evidence="2" id="KW-0472">Membrane</keyword>
<dbReference type="InterPro" id="IPR029063">
    <property type="entry name" value="SAM-dependent_MTases_sf"/>
</dbReference>
<dbReference type="Pfam" id="PF02719">
    <property type="entry name" value="Polysacc_synt_2"/>
    <property type="match status" value="1"/>
</dbReference>
<dbReference type="InterPro" id="IPR051203">
    <property type="entry name" value="Polysaccharide_Synthase-Rel"/>
</dbReference>
<organism evidence="4 5">
    <name type="scientific">Gracilibacillus salitolerans</name>
    <dbReference type="NCBI Taxonomy" id="2663022"/>
    <lineage>
        <taxon>Bacteria</taxon>
        <taxon>Bacillati</taxon>
        <taxon>Bacillota</taxon>
        <taxon>Bacilli</taxon>
        <taxon>Bacillales</taxon>
        <taxon>Bacillaceae</taxon>
        <taxon>Gracilibacillus</taxon>
    </lineage>
</organism>
<dbReference type="PANTHER" id="PTHR43318:SF1">
    <property type="entry name" value="POLYSACCHARIDE BIOSYNTHESIS PROTEIN EPSC-RELATED"/>
    <property type="match status" value="1"/>
</dbReference>
<evidence type="ECO:0000259" key="3">
    <source>
        <dbReference type="Pfam" id="PF02719"/>
    </source>
</evidence>
<sequence length="610" mass="68467">MGYKQRIFLLILLDSLIVSTAIFIASWIVYPNTSFGELEIMAITAIALLLFHHLFAFVYKLYHKVWAYASIGELMAIVKAITFTIVATGIVQFLANDFTIYRRALIVTWLLHIILIGGSRFVWRVYRDQYMKDKTNRKRTLIVGAGAAGAMIARQLKNEQQHTDLLPVAFADDDMAKHKMQLYDLPVAGNTKEIPDLAKDLEIHHIVIAIPSLTNGALSELVAICNSTNVKVQMVPKIEDIVSGKISVSSLKNVDVEDVLGRDPVELDINSISEYVTGNTVMVTGAGGSIGSEICRQLMRFTPSKILLVGHGEFSIYSIDMELRQKYQQDEIEIIPIIADVQDRQRIFEVVQEHNPRIIYHAAAHKHVPLMEYNPHEAVKNNIIGTKNVAEAADVFGIHTFVLVSTDKAVNPTNVMGASKRIAEMVVQHIAKKSSTKFVAVRFGNVLGSRGSVIPLFKKQIEQGGPITVTHPDMTRYFMTIPEASRLVIQAGTLARGGEIFVLDMGEPVKIVDLAKNLIKLSGYTEEEISIKFSGMRPGEKMYEELLGENEIHPKAVFDKIYIGKTVEVEEEQILDLINRFRGMRNEQLKKQMMNIVYTDQRKKEMEVAK</sequence>
<keyword evidence="5" id="KW-1185">Reference proteome</keyword>
<feature type="domain" description="Polysaccharide biosynthesis protein CapD-like" evidence="3">
    <location>
        <begin position="281"/>
        <end position="564"/>
    </location>
</feature>
<dbReference type="Pfam" id="PF13727">
    <property type="entry name" value="CoA_binding_3"/>
    <property type="match status" value="1"/>
</dbReference>
<keyword evidence="2" id="KW-0812">Transmembrane</keyword>
<evidence type="ECO:0000256" key="2">
    <source>
        <dbReference type="SAM" id="Phobius"/>
    </source>
</evidence>
<reference evidence="4 5" key="1">
    <citation type="submission" date="2019-11" db="EMBL/GenBank/DDBJ databases">
        <title>Gracilibacillus salitolerans sp. nov., a moderate halophile isolated from a saline soil in northwest China.</title>
        <authorList>
            <person name="Gan L."/>
        </authorList>
    </citation>
    <scope>NUCLEOTIDE SEQUENCE [LARGE SCALE GENOMIC DNA]</scope>
    <source>
        <strain evidence="4 5">SCU50</strain>
    </source>
</reference>
<name>A0A5Q2TMT6_9BACI</name>
<dbReference type="EMBL" id="CP045915">
    <property type="protein sequence ID" value="QGH36269.1"/>
    <property type="molecule type" value="Genomic_DNA"/>
</dbReference>
<dbReference type="PANTHER" id="PTHR43318">
    <property type="entry name" value="UDP-N-ACETYLGLUCOSAMINE 4,6-DEHYDRATASE"/>
    <property type="match status" value="1"/>
</dbReference>
<dbReference type="InterPro" id="IPR036291">
    <property type="entry name" value="NAD(P)-bd_dom_sf"/>
</dbReference>
<dbReference type="AlphaFoldDB" id="A0A5Q2TMT6"/>
<feature type="transmembrane region" description="Helical" evidence="2">
    <location>
        <begin position="40"/>
        <end position="62"/>
    </location>
</feature>
<dbReference type="SUPFAM" id="SSF51735">
    <property type="entry name" value="NAD(P)-binding Rossmann-fold domains"/>
    <property type="match status" value="1"/>
</dbReference>
<feature type="transmembrane region" description="Helical" evidence="2">
    <location>
        <begin position="74"/>
        <end position="94"/>
    </location>
</feature>
<evidence type="ECO:0000256" key="1">
    <source>
        <dbReference type="ARBA" id="ARBA00007430"/>
    </source>
</evidence>
<gene>
    <name evidence="4" type="ORF">GI584_20465</name>
</gene>
<proteinExistence type="inferred from homology"/>
<evidence type="ECO:0000313" key="5">
    <source>
        <dbReference type="Proteomes" id="UP000339690"/>
    </source>
</evidence>